<organism evidence="1 2">
    <name type="scientific">Ascidiaceihabitans donghaensis</name>
    <dbReference type="NCBI Taxonomy" id="1510460"/>
    <lineage>
        <taxon>Bacteria</taxon>
        <taxon>Pseudomonadati</taxon>
        <taxon>Pseudomonadota</taxon>
        <taxon>Alphaproteobacteria</taxon>
        <taxon>Rhodobacterales</taxon>
        <taxon>Paracoccaceae</taxon>
        <taxon>Ascidiaceihabitans</taxon>
    </lineage>
</organism>
<gene>
    <name evidence="1" type="ORF">ASD8599_02379</name>
</gene>
<evidence type="ECO:0000313" key="2">
    <source>
        <dbReference type="Proteomes" id="UP000244880"/>
    </source>
</evidence>
<dbReference type="AlphaFoldDB" id="A0A2R8BF47"/>
<accession>A0A2R8BF47</accession>
<evidence type="ECO:0000313" key="1">
    <source>
        <dbReference type="EMBL" id="SPH21627.1"/>
    </source>
</evidence>
<dbReference type="InterPro" id="IPR054197">
    <property type="entry name" value="DUF6902"/>
</dbReference>
<sequence length="354" mass="39983">MTNIVTLNVPARRQTDQDQISHLIAGFGQHRRGPDDVFWLKENAELLNILECTTADILPNALENHQAFYAGLKQRIAFFPQYYRFLLSICLDLEDLGYGGSQGESLCDWVVTQGLPEAELSDLQRAEARRLLARRGVDLKDDTGLTERLHRFIDRADTFALPNKKAAYELTHIVFYLSQYGRCDPKLSNNAIRGLRFAGILAYLDQNADLLAEICIALRYANQTPPQVWEDWVMRTLSDFDVQAGQNVDVADDYHMFFVCGWLSRLKGGTAHNVTIPEGRMRLTAAAMPAGPLRSMSACLFQMEGSRSADWHKMRPVLEQSVDENGYLILQSAAQSIDEFDVFFEGFSRVSFAS</sequence>
<proteinExistence type="predicted"/>
<reference evidence="1 2" key="1">
    <citation type="submission" date="2018-03" db="EMBL/GenBank/DDBJ databases">
        <authorList>
            <person name="Keele B.F."/>
        </authorList>
    </citation>
    <scope>NUCLEOTIDE SEQUENCE [LARGE SCALE GENOMIC DNA]</scope>
    <source>
        <strain evidence="1 2">CECT 8599</strain>
    </source>
</reference>
<protein>
    <submittedName>
        <fullName evidence="1">Uncharacterized protein</fullName>
    </submittedName>
</protein>
<dbReference type="Proteomes" id="UP000244880">
    <property type="component" value="Unassembled WGS sequence"/>
</dbReference>
<dbReference type="OrthoDB" id="7810029at2"/>
<name>A0A2R8BF47_9RHOB</name>
<keyword evidence="2" id="KW-1185">Reference proteome</keyword>
<dbReference type="RefSeq" id="WP_108828689.1">
    <property type="nucleotide sequence ID" value="NZ_OMOR01000001.1"/>
</dbReference>
<dbReference type="EMBL" id="OMOR01000001">
    <property type="protein sequence ID" value="SPH21627.1"/>
    <property type="molecule type" value="Genomic_DNA"/>
</dbReference>
<dbReference type="Pfam" id="PF21843">
    <property type="entry name" value="DUF6902"/>
    <property type="match status" value="1"/>
</dbReference>